<accession>A0A1F5G8K9</accession>
<dbReference type="SUPFAM" id="SSF56420">
    <property type="entry name" value="Peptide deformylase"/>
    <property type="match status" value="1"/>
</dbReference>
<comment type="catalytic activity">
    <reaction evidence="2">
        <text>N-terminal N-formyl-L-methionyl-[peptide] + H2O = N-terminal L-methionyl-[peptide] + formate</text>
        <dbReference type="Rhea" id="RHEA:24420"/>
        <dbReference type="Rhea" id="RHEA-COMP:10639"/>
        <dbReference type="Rhea" id="RHEA-COMP:10640"/>
        <dbReference type="ChEBI" id="CHEBI:15377"/>
        <dbReference type="ChEBI" id="CHEBI:15740"/>
        <dbReference type="ChEBI" id="CHEBI:49298"/>
        <dbReference type="ChEBI" id="CHEBI:64731"/>
        <dbReference type="EC" id="3.5.1.88"/>
    </reaction>
</comment>
<keyword evidence="2" id="KW-0648">Protein biosynthesis</keyword>
<dbReference type="NCBIfam" id="NF001159">
    <property type="entry name" value="PRK00150.1-3"/>
    <property type="match status" value="1"/>
</dbReference>
<dbReference type="GO" id="GO:0042586">
    <property type="term" value="F:peptide deformylase activity"/>
    <property type="evidence" value="ECO:0007669"/>
    <property type="project" value="UniProtKB-UniRule"/>
</dbReference>
<keyword evidence="2" id="KW-0479">Metal-binding</keyword>
<dbReference type="HAMAP" id="MF_00163">
    <property type="entry name" value="Pep_deformylase"/>
    <property type="match status" value="1"/>
</dbReference>
<evidence type="ECO:0000313" key="3">
    <source>
        <dbReference type="EMBL" id="OGD88196.1"/>
    </source>
</evidence>
<proteinExistence type="inferred from homology"/>
<dbReference type="Pfam" id="PF01327">
    <property type="entry name" value="Pep_deformylase"/>
    <property type="match status" value="1"/>
</dbReference>
<keyword evidence="2" id="KW-0408">Iron</keyword>
<dbReference type="PANTHER" id="PTHR10458">
    <property type="entry name" value="PEPTIDE DEFORMYLASE"/>
    <property type="match status" value="1"/>
</dbReference>
<evidence type="ECO:0000256" key="1">
    <source>
        <dbReference type="ARBA" id="ARBA00010759"/>
    </source>
</evidence>
<dbReference type="InterPro" id="IPR023635">
    <property type="entry name" value="Peptide_deformylase"/>
</dbReference>
<dbReference type="InterPro" id="IPR036821">
    <property type="entry name" value="Peptide_deformylase_sf"/>
</dbReference>
<reference evidence="3 4" key="1">
    <citation type="journal article" date="2016" name="Nat. Commun.">
        <title>Thousands of microbial genomes shed light on interconnected biogeochemical processes in an aquifer system.</title>
        <authorList>
            <person name="Anantharaman K."/>
            <person name="Brown C.T."/>
            <person name="Hug L.A."/>
            <person name="Sharon I."/>
            <person name="Castelle C.J."/>
            <person name="Probst A.J."/>
            <person name="Thomas B.C."/>
            <person name="Singh A."/>
            <person name="Wilkins M.J."/>
            <person name="Karaoz U."/>
            <person name="Brodie E.L."/>
            <person name="Williams K.H."/>
            <person name="Hubbard S.S."/>
            <person name="Banfield J.F."/>
        </authorList>
    </citation>
    <scope>NUCLEOTIDE SEQUENCE [LARGE SCALE GENOMIC DNA]</scope>
</reference>
<comment type="similarity">
    <text evidence="1 2">Belongs to the polypeptide deformylase family.</text>
</comment>
<comment type="cofactor">
    <cofactor evidence="2">
        <name>Fe(2+)</name>
        <dbReference type="ChEBI" id="CHEBI:29033"/>
    </cofactor>
    <text evidence="2">Binds 1 Fe(2+) ion.</text>
</comment>
<dbReference type="EC" id="3.5.1.88" evidence="2"/>
<name>A0A1F5G8K9_9BACT</name>
<keyword evidence="2" id="KW-0378">Hydrolase</keyword>
<dbReference type="Proteomes" id="UP000178577">
    <property type="component" value="Unassembled WGS sequence"/>
</dbReference>
<organism evidence="3 4">
    <name type="scientific">Candidatus Curtissbacteria bacterium RIFCSPHIGHO2_01_FULL_40_12</name>
    <dbReference type="NCBI Taxonomy" id="1797710"/>
    <lineage>
        <taxon>Bacteria</taxon>
        <taxon>Candidatus Curtissiibacteriota</taxon>
    </lineage>
</organism>
<dbReference type="GO" id="GO:0046872">
    <property type="term" value="F:metal ion binding"/>
    <property type="evidence" value="ECO:0007669"/>
    <property type="project" value="UniProtKB-KW"/>
</dbReference>
<comment type="function">
    <text evidence="2">Removes the formyl group from the N-terminal Met of newly synthesized proteins. Requires at least a dipeptide for an efficient rate of reaction. N-terminal L-methionine is a prerequisite for activity but the enzyme has broad specificity at other positions.</text>
</comment>
<evidence type="ECO:0000313" key="4">
    <source>
        <dbReference type="Proteomes" id="UP000178577"/>
    </source>
</evidence>
<dbReference type="Gene3D" id="3.90.45.10">
    <property type="entry name" value="Peptide deformylase"/>
    <property type="match status" value="1"/>
</dbReference>
<dbReference type="CDD" id="cd00487">
    <property type="entry name" value="Pep_deformylase"/>
    <property type="match status" value="1"/>
</dbReference>
<comment type="caution">
    <text evidence="3">The sequence shown here is derived from an EMBL/GenBank/DDBJ whole genome shotgun (WGS) entry which is preliminary data.</text>
</comment>
<dbReference type="EMBL" id="MFAY01000047">
    <property type="protein sequence ID" value="OGD88196.1"/>
    <property type="molecule type" value="Genomic_DNA"/>
</dbReference>
<dbReference type="GO" id="GO:0006412">
    <property type="term" value="P:translation"/>
    <property type="evidence" value="ECO:0007669"/>
    <property type="project" value="UniProtKB-UniRule"/>
</dbReference>
<feature type="binding site" evidence="2">
    <location>
        <position position="137"/>
    </location>
    <ligand>
        <name>Fe cation</name>
        <dbReference type="ChEBI" id="CHEBI:24875"/>
    </ligand>
</feature>
<dbReference type="PRINTS" id="PR01576">
    <property type="entry name" value="PDEFORMYLASE"/>
</dbReference>
<dbReference type="AlphaFoldDB" id="A0A1F5G8K9"/>
<feature type="binding site" evidence="2">
    <location>
        <position position="91"/>
    </location>
    <ligand>
        <name>Fe cation</name>
        <dbReference type="ChEBI" id="CHEBI:24875"/>
    </ligand>
</feature>
<gene>
    <name evidence="2" type="primary">def</name>
    <name evidence="3" type="ORF">A2693_02535</name>
</gene>
<dbReference type="NCBIfam" id="TIGR00079">
    <property type="entry name" value="pept_deformyl"/>
    <property type="match status" value="1"/>
</dbReference>
<feature type="active site" evidence="2">
    <location>
        <position position="134"/>
    </location>
</feature>
<dbReference type="PIRSF" id="PIRSF004749">
    <property type="entry name" value="Pep_def"/>
    <property type="match status" value="1"/>
</dbReference>
<feature type="binding site" evidence="2">
    <location>
        <position position="133"/>
    </location>
    <ligand>
        <name>Fe cation</name>
        <dbReference type="ChEBI" id="CHEBI:24875"/>
    </ligand>
</feature>
<evidence type="ECO:0000256" key="2">
    <source>
        <dbReference type="HAMAP-Rule" id="MF_00163"/>
    </source>
</evidence>
<protein>
    <recommendedName>
        <fullName evidence="2">Peptide deformylase</fullName>
        <shortName evidence="2">PDF</shortName>
        <ecNumber evidence="2">3.5.1.88</ecNumber>
    </recommendedName>
    <alternativeName>
        <fullName evidence="2">Polypeptide deformylase</fullName>
    </alternativeName>
</protein>
<dbReference type="PANTHER" id="PTHR10458:SF22">
    <property type="entry name" value="PEPTIDE DEFORMYLASE"/>
    <property type="match status" value="1"/>
</dbReference>
<sequence length="173" mass="19550">MIRDILTIPNGKLRQQSEEVKTFDKNLESLISDLSQTLESQTDPPGLGLSAPQINVFKRVFVAKIKNRIKAFINPKISKFSKKEIAYLEGCFSVPDLYGHVTRPAEIKLGSQDRHGKKSKKSYKGLPARIIQHEVDHLDGILFIDHVHAQNGKIFKVEKDKKGKEELVEAAYV</sequence>